<evidence type="ECO:0000313" key="10">
    <source>
        <dbReference type="Proteomes" id="UP000270094"/>
    </source>
</evidence>
<feature type="transmembrane region" description="Helical" evidence="8">
    <location>
        <begin position="307"/>
        <end position="326"/>
    </location>
</feature>
<keyword evidence="10" id="KW-1185">Reference proteome</keyword>
<dbReference type="GO" id="GO:0015137">
    <property type="term" value="F:citrate transmembrane transporter activity"/>
    <property type="evidence" value="ECO:0007669"/>
    <property type="project" value="TreeGrafter"/>
</dbReference>
<comment type="similarity">
    <text evidence="2">Belongs to the SLC13A/DASS transporter (TC 2.A.47) family. NADC subfamily.</text>
</comment>
<name>A0A3P7ISA7_STRVU</name>
<evidence type="ECO:0000313" key="9">
    <source>
        <dbReference type="EMBL" id="VDM76060.1"/>
    </source>
</evidence>
<dbReference type="EMBL" id="UYYB01096273">
    <property type="protein sequence ID" value="VDM76060.1"/>
    <property type="molecule type" value="Genomic_DNA"/>
</dbReference>
<dbReference type="InterPro" id="IPR001898">
    <property type="entry name" value="SLC13A/DASS"/>
</dbReference>
<feature type="transmembrane region" description="Helical" evidence="8">
    <location>
        <begin position="205"/>
        <end position="229"/>
    </location>
</feature>
<feature type="region of interest" description="Disordered" evidence="7">
    <location>
        <begin position="125"/>
        <end position="147"/>
    </location>
</feature>
<evidence type="ECO:0000256" key="7">
    <source>
        <dbReference type="SAM" id="MobiDB-lite"/>
    </source>
</evidence>
<sequence>MSCYWVAEVVPLAVTALLPLVLMPALGVASIHTVARAYLSETNMMFLSSLMLSVAIEECQLHKRFALKMLTLVGARPQWLMAGFMFTTTFISLWISDTACAALMSPIAFSLLEAMMIHKMAPAHKRTGENQAGSQKRRDLESSTEPTRLDFSRLSKKDRGICKCLMLIVAHASLIGGTGTINSTAPNLIFRATLQKYFPGEDTGISYISWMTFAIPPMIGCMTASWLIVQIQFIGFRHIVRLFEAPSEEERMDEKYVSKTVDTAYNELGPMTFAEVSTLIIFILTIFSWFTSDPQVFDGWTVYFKKGYVTDACTGILAVFILFVWPREIPDFFFLRSKSDRNRLTIRRESLLTWDAIKRRFPWSVILLLGSGDMTLFPAKNARVHPLYLALPATIGPSFSFMLPMASPPNAIVYETGAMSMLDMVSLSETES</sequence>
<reference evidence="9 10" key="1">
    <citation type="submission" date="2018-11" db="EMBL/GenBank/DDBJ databases">
        <authorList>
            <consortium name="Pathogen Informatics"/>
        </authorList>
    </citation>
    <scope>NUCLEOTIDE SEQUENCE [LARGE SCALE GENOMIC DNA]</scope>
</reference>
<keyword evidence="6 8" id="KW-0472">Membrane</keyword>
<dbReference type="PROSITE" id="PS01271">
    <property type="entry name" value="NA_SULFATE"/>
    <property type="match status" value="1"/>
</dbReference>
<evidence type="ECO:0000256" key="8">
    <source>
        <dbReference type="SAM" id="Phobius"/>
    </source>
</evidence>
<dbReference type="Proteomes" id="UP000270094">
    <property type="component" value="Unassembled WGS sequence"/>
</dbReference>
<organism evidence="9 10">
    <name type="scientific">Strongylus vulgaris</name>
    <name type="common">Blood worm</name>
    <dbReference type="NCBI Taxonomy" id="40348"/>
    <lineage>
        <taxon>Eukaryota</taxon>
        <taxon>Metazoa</taxon>
        <taxon>Ecdysozoa</taxon>
        <taxon>Nematoda</taxon>
        <taxon>Chromadorea</taxon>
        <taxon>Rhabditida</taxon>
        <taxon>Rhabditina</taxon>
        <taxon>Rhabditomorpha</taxon>
        <taxon>Strongyloidea</taxon>
        <taxon>Strongylidae</taxon>
        <taxon>Strongylus</taxon>
    </lineage>
</organism>
<feature type="transmembrane region" description="Helical" evidence="8">
    <location>
        <begin position="268"/>
        <end position="287"/>
    </location>
</feature>
<dbReference type="GO" id="GO:0005886">
    <property type="term" value="C:plasma membrane"/>
    <property type="evidence" value="ECO:0007669"/>
    <property type="project" value="TreeGrafter"/>
</dbReference>
<comment type="subcellular location">
    <subcellularLocation>
        <location evidence="1">Membrane</location>
        <topology evidence="1">Multi-pass membrane protein</topology>
    </subcellularLocation>
</comment>
<dbReference type="AlphaFoldDB" id="A0A3P7ISA7"/>
<gene>
    <name evidence="9" type="ORF">SVUK_LOCUS11058</name>
</gene>
<dbReference type="InterPro" id="IPR031312">
    <property type="entry name" value="Na/sul_symport_CS"/>
</dbReference>
<feature type="compositionally biased region" description="Basic and acidic residues" evidence="7">
    <location>
        <begin position="136"/>
        <end position="147"/>
    </location>
</feature>
<dbReference type="OrthoDB" id="6493944at2759"/>
<evidence type="ECO:0000256" key="6">
    <source>
        <dbReference type="ARBA" id="ARBA00023136"/>
    </source>
</evidence>
<evidence type="ECO:0000256" key="3">
    <source>
        <dbReference type="ARBA" id="ARBA00022448"/>
    </source>
</evidence>
<dbReference type="Pfam" id="PF00939">
    <property type="entry name" value="Na_sulph_symp"/>
    <property type="match status" value="1"/>
</dbReference>
<evidence type="ECO:0000256" key="5">
    <source>
        <dbReference type="ARBA" id="ARBA00022989"/>
    </source>
</evidence>
<dbReference type="PANTHER" id="PTHR10283:SF77">
    <property type="entry name" value="PROTEIN CBG18085"/>
    <property type="match status" value="1"/>
</dbReference>
<dbReference type="GO" id="GO:0015141">
    <property type="term" value="F:succinate transmembrane transporter activity"/>
    <property type="evidence" value="ECO:0007669"/>
    <property type="project" value="TreeGrafter"/>
</dbReference>
<feature type="transmembrane region" description="Helical" evidence="8">
    <location>
        <begin position="164"/>
        <end position="185"/>
    </location>
</feature>
<accession>A0A3P7ISA7</accession>
<feature type="transmembrane region" description="Helical" evidence="8">
    <location>
        <begin position="101"/>
        <end position="117"/>
    </location>
</feature>
<evidence type="ECO:0000256" key="4">
    <source>
        <dbReference type="ARBA" id="ARBA00022692"/>
    </source>
</evidence>
<keyword evidence="3" id="KW-0813">Transport</keyword>
<evidence type="ECO:0000256" key="2">
    <source>
        <dbReference type="ARBA" id="ARBA00006772"/>
    </source>
</evidence>
<evidence type="ECO:0000256" key="1">
    <source>
        <dbReference type="ARBA" id="ARBA00004141"/>
    </source>
</evidence>
<keyword evidence="4 8" id="KW-0812">Transmembrane</keyword>
<dbReference type="PANTHER" id="PTHR10283">
    <property type="entry name" value="SOLUTE CARRIER FAMILY 13 MEMBER"/>
    <property type="match status" value="1"/>
</dbReference>
<keyword evidence="5 8" id="KW-1133">Transmembrane helix</keyword>
<evidence type="ECO:0008006" key="11">
    <source>
        <dbReference type="Google" id="ProtNLM"/>
    </source>
</evidence>
<protein>
    <recommendedName>
        <fullName evidence="11">Citrate transporter-like domain-containing protein</fullName>
    </recommendedName>
</protein>
<proteinExistence type="inferred from homology"/>